<dbReference type="Gene3D" id="3.30.300.30">
    <property type="match status" value="1"/>
</dbReference>
<dbReference type="Gene3D" id="3.40.50.980">
    <property type="match status" value="2"/>
</dbReference>
<comment type="caution">
    <text evidence="3">The sequence shown here is derived from an EMBL/GenBank/DDBJ whole genome shotgun (WGS) entry which is preliminary data.</text>
</comment>
<dbReference type="InterPro" id="IPR020845">
    <property type="entry name" value="AMP-binding_CS"/>
</dbReference>
<evidence type="ECO:0000259" key="1">
    <source>
        <dbReference type="Pfam" id="PF00501"/>
    </source>
</evidence>
<dbReference type="GO" id="GO:0016877">
    <property type="term" value="F:ligase activity, forming carbon-sulfur bonds"/>
    <property type="evidence" value="ECO:0007669"/>
    <property type="project" value="UniProtKB-ARBA"/>
</dbReference>
<feature type="domain" description="AMP-binding enzyme C-terminal" evidence="2">
    <location>
        <begin position="458"/>
        <end position="535"/>
    </location>
</feature>
<evidence type="ECO:0000313" key="4">
    <source>
        <dbReference type="Proteomes" id="UP000887320"/>
    </source>
</evidence>
<reference evidence="3" key="1">
    <citation type="submission" date="2021-07" db="EMBL/GenBank/DDBJ databases">
        <authorList>
            <person name="Fernandez M."/>
            <person name="Pereira P."/>
            <person name="Torres Tejerizo G.A."/>
            <person name="Gonzalez P."/>
            <person name="Agostini E."/>
        </authorList>
    </citation>
    <scope>NUCLEOTIDE SEQUENCE</scope>
    <source>
        <strain evidence="3">SFC 500-1A</strain>
    </source>
</reference>
<dbReference type="Pfam" id="PF13193">
    <property type="entry name" value="AMP-binding_C"/>
    <property type="match status" value="1"/>
</dbReference>
<evidence type="ECO:0000259" key="2">
    <source>
        <dbReference type="Pfam" id="PF13193"/>
    </source>
</evidence>
<sequence>MSRILNPIQGVIYHPAENAKKWIESGAWINDTLGNSLRKIAQRYPDKLAFISDERNLTFQELDHLTERLGAALLNHGLETGDRAIFQLGTNIETILVLVACFKAGIIPVCSLPQHREVEIRQLVEKSAAKAYFVQADFSPNFDLVAFAQSMLEQSESLEKLIVIRGQDEGLTHLNDLIATIDLETAKLKMQDVQLGAEDVLSFQLSGGTTGIPKIIPRFHAEYQGHSLGWMRTYGIDTDSRVIWSLPIVHNAGTIYALVSVISFGISAVIMPKVDIKRMLQLIEIHKVTHALSIGPIAPQLMAYQAIQQHDLSSLKLFCTMCRADMLEQHLGVPCSNLYGITEGLLLGSGAEAPIFQRHHSQGVSGCPEDEFCLLDPESEQQVKLGEMGELCFKGPATLPGFYNAADINASAFTQAGFYRTGDMMTAHQIEGGVICYTFEGRLRDNVNRGGEKIGCEEVEAFICKHPSVADAKLVAMPDPIYGEKGCIFIIANLNCTVPNVAALAAFLIDQGLAKYKCPERIEIIAEFPLTNVGKLNKPELKRIITEKLHEEQARARGAYDAM</sequence>
<dbReference type="Pfam" id="PF00501">
    <property type="entry name" value="AMP-binding"/>
    <property type="match status" value="1"/>
</dbReference>
<dbReference type="InterPro" id="IPR000873">
    <property type="entry name" value="AMP-dep_synth/lig_dom"/>
</dbReference>
<gene>
    <name evidence="3" type="ORF">KW868_03385</name>
</gene>
<dbReference type="Gene3D" id="2.30.38.10">
    <property type="entry name" value="Luciferase, Domain 3"/>
    <property type="match status" value="1"/>
</dbReference>
<feature type="domain" description="AMP-dependent synthetase/ligase" evidence="1">
    <location>
        <begin position="38"/>
        <end position="403"/>
    </location>
</feature>
<dbReference type="Proteomes" id="UP000887320">
    <property type="component" value="Unassembled WGS sequence"/>
</dbReference>
<dbReference type="EMBL" id="JAHWXT010000001">
    <property type="protein sequence ID" value="MCF0263507.1"/>
    <property type="molecule type" value="Genomic_DNA"/>
</dbReference>
<dbReference type="PANTHER" id="PTHR43767">
    <property type="entry name" value="LONG-CHAIN-FATTY-ACID--COA LIGASE"/>
    <property type="match status" value="1"/>
</dbReference>
<proteinExistence type="predicted"/>
<accession>A0A8X8GD78</accession>
<dbReference type="PANTHER" id="PTHR43767:SF10">
    <property type="entry name" value="SURFACTIN SYNTHASE SUBUNIT 1"/>
    <property type="match status" value="1"/>
</dbReference>
<dbReference type="InterPro" id="IPR045851">
    <property type="entry name" value="AMP-bd_C_sf"/>
</dbReference>
<protein>
    <submittedName>
        <fullName evidence="3">AMP-binding protein</fullName>
    </submittedName>
</protein>
<dbReference type="InterPro" id="IPR025110">
    <property type="entry name" value="AMP-bd_C"/>
</dbReference>
<dbReference type="InterPro" id="IPR050237">
    <property type="entry name" value="ATP-dep_AMP-bd_enzyme"/>
</dbReference>
<dbReference type="PROSITE" id="PS00455">
    <property type="entry name" value="AMP_BINDING"/>
    <property type="match status" value="1"/>
</dbReference>
<dbReference type="SUPFAM" id="SSF56801">
    <property type="entry name" value="Acetyl-CoA synthetase-like"/>
    <property type="match status" value="1"/>
</dbReference>
<dbReference type="AlphaFoldDB" id="A0A8X8GD78"/>
<organism evidence="3 4">
    <name type="scientific">Acinetobacter guillouiae</name>
    <name type="common">Acinetobacter genomosp. 11</name>
    <dbReference type="NCBI Taxonomy" id="106649"/>
    <lineage>
        <taxon>Bacteria</taxon>
        <taxon>Pseudomonadati</taxon>
        <taxon>Pseudomonadota</taxon>
        <taxon>Gammaproteobacteria</taxon>
        <taxon>Moraxellales</taxon>
        <taxon>Moraxellaceae</taxon>
        <taxon>Acinetobacter</taxon>
    </lineage>
</organism>
<name>A0A8X8GD78_ACIGI</name>
<dbReference type="RefSeq" id="WP_166783334.1">
    <property type="nucleotide sequence ID" value="NZ_JAHWXT010000001.1"/>
</dbReference>
<evidence type="ECO:0000313" key="3">
    <source>
        <dbReference type="EMBL" id="MCF0263507.1"/>
    </source>
</evidence>